<dbReference type="AlphaFoldDB" id="A5BDG2"/>
<sequence length="628" mass="71970">MGVQVGWPKSHPFAPYSISSSQKLGSTVCLYPFTRLKINDGAVARRLTLSKGCAIIRACCAKLDQFSDDGFFPRLDDHDDYRDNDHKNAVSKIFENSKYNEDDDGSSNMGFSASFSFSKLDSLRPSWLEIWPEPPNWPGRDEIIQASIERKAVRFDIPVSLRMIKRKQQWEEGVTKGEDSVYCSVKKAFSSMVFIIRELQSYSLQIKEILYCEDLQGILSRVHRELHASFVWLFQQVFSKTPTLMVYLMILLANFTVYSLMDDTENAETSIPPTSCMITETFSVTERENQPQPNFESLIFLKTSSVTSPNEVVKTSISTRPLPMTLCSNVVADEYGSEELTHMEEVNLWNSVVEEASRMAAESGAEALDHETIQRMVSPVGVELEADDYIEYFRTDLLYQIRISEDPNNPLLFCNYGQFLRLFARDQDRAEECFKRAVEVEPEDGEALNQYANFLWMDAFVWNLYTRSWVMTDEQCFQNRTGDRTGKVTGSRFTGRTGGQTAIEPVTKQNLVLSYDRFAKNRTGRLVRRSNRRFERFNAGLITKRFIKRIEPDGSPVDGWTVNDPDKHTRIVYVGRPDALWQSSGCYVCECRVPLLERVRIGEARHVYSWGNSDENVCHVSLGDVYHV</sequence>
<proteinExistence type="predicted"/>
<gene>
    <name evidence="1" type="ORF">VITISV_038957</name>
</gene>
<dbReference type="PANTHER" id="PTHR26312:SF132">
    <property type="entry name" value="OS01G0855200 PROTEIN"/>
    <property type="match status" value="1"/>
</dbReference>
<dbReference type="PANTHER" id="PTHR26312">
    <property type="entry name" value="TETRATRICOPEPTIDE REPEAT PROTEIN 5"/>
    <property type="match status" value="1"/>
</dbReference>
<protein>
    <submittedName>
        <fullName evidence="1">Uncharacterized protein</fullName>
    </submittedName>
</protein>
<dbReference type="ExpressionAtlas" id="A5BDG2">
    <property type="expression patterns" value="baseline and differential"/>
</dbReference>
<evidence type="ECO:0000313" key="1">
    <source>
        <dbReference type="EMBL" id="CAN76750.1"/>
    </source>
</evidence>
<dbReference type="OrthoDB" id="1924189at2759"/>
<dbReference type="EMBL" id="AM455421">
    <property type="protein sequence ID" value="CAN76750.1"/>
    <property type="molecule type" value="Genomic_DNA"/>
</dbReference>
<dbReference type="InterPro" id="IPR011990">
    <property type="entry name" value="TPR-like_helical_dom_sf"/>
</dbReference>
<name>A5BDG2_VITVI</name>
<dbReference type="SUPFAM" id="SSF48452">
    <property type="entry name" value="TPR-like"/>
    <property type="match status" value="1"/>
</dbReference>
<dbReference type="Gene3D" id="1.25.40.10">
    <property type="entry name" value="Tetratricopeptide repeat domain"/>
    <property type="match status" value="1"/>
</dbReference>
<reference evidence="1" key="1">
    <citation type="journal article" date="2007" name="PLoS ONE">
        <title>The first genome sequence of an elite grapevine cultivar (Pinot noir Vitis vinifera L.): coping with a highly heterozygous genome.</title>
        <authorList>
            <person name="Velasco R."/>
            <person name="Zharkikh A."/>
            <person name="Troggio M."/>
            <person name="Cartwright D.A."/>
            <person name="Cestaro A."/>
            <person name="Pruss D."/>
            <person name="Pindo M."/>
            <person name="FitzGerald L.M."/>
            <person name="Vezzulli S."/>
            <person name="Reid J."/>
            <person name="Malacarne G."/>
            <person name="Iliev D."/>
            <person name="Coppola G."/>
            <person name="Wardell B."/>
            <person name="Micheletti D."/>
            <person name="Macalma T."/>
            <person name="Facci M."/>
            <person name="Mitchell J.T."/>
            <person name="Perazzolli M."/>
            <person name="Eldredge G."/>
            <person name="Gatto P."/>
            <person name="Oyzerski R."/>
            <person name="Moretto M."/>
            <person name="Gutin N."/>
            <person name="Stefanini M."/>
            <person name="Chen Y."/>
            <person name="Segala C."/>
            <person name="Davenport C."/>
            <person name="Dematte L."/>
            <person name="Mraz A."/>
            <person name="Battilana J."/>
            <person name="Stormo K."/>
            <person name="Costa F."/>
            <person name="Tao Q."/>
            <person name="Si-Ammour A."/>
            <person name="Harkins T."/>
            <person name="Lackey A."/>
            <person name="Perbost C."/>
            <person name="Taillon B."/>
            <person name="Stella A."/>
            <person name="Solovyev V."/>
            <person name="Fawcett J.A."/>
            <person name="Sterck L."/>
            <person name="Vandepoele K."/>
            <person name="Grando S.M."/>
            <person name="Toppo S."/>
            <person name="Moser C."/>
            <person name="Lanchbury J."/>
            <person name="Bogden R."/>
            <person name="Skolnick M."/>
            <person name="Sgaramella V."/>
            <person name="Bhatnagar S.K."/>
            <person name="Fontana P."/>
            <person name="Gutin A."/>
            <person name="Van de Peer Y."/>
            <person name="Salamini F."/>
            <person name="Viola R."/>
        </authorList>
    </citation>
    <scope>NUCLEOTIDE SEQUENCE</scope>
</reference>
<organism evidence="1">
    <name type="scientific">Vitis vinifera</name>
    <name type="common">Grape</name>
    <dbReference type="NCBI Taxonomy" id="29760"/>
    <lineage>
        <taxon>Eukaryota</taxon>
        <taxon>Viridiplantae</taxon>
        <taxon>Streptophyta</taxon>
        <taxon>Embryophyta</taxon>
        <taxon>Tracheophyta</taxon>
        <taxon>Spermatophyta</taxon>
        <taxon>Magnoliopsida</taxon>
        <taxon>eudicotyledons</taxon>
        <taxon>Gunneridae</taxon>
        <taxon>Pentapetalae</taxon>
        <taxon>rosids</taxon>
        <taxon>Vitales</taxon>
        <taxon>Vitaceae</taxon>
        <taxon>Viteae</taxon>
        <taxon>Vitis</taxon>
    </lineage>
</organism>
<accession>A5BDG2</accession>